<evidence type="ECO:0000259" key="6">
    <source>
        <dbReference type="SMART" id="SM00235"/>
    </source>
</evidence>
<dbReference type="RefSeq" id="WP_188460621.1">
    <property type="nucleotide sequence ID" value="NZ_BAABHU010000002.1"/>
</dbReference>
<evidence type="ECO:0000256" key="1">
    <source>
        <dbReference type="ARBA" id="ARBA00022670"/>
    </source>
</evidence>
<keyword evidence="1" id="KW-0645">Protease</keyword>
<dbReference type="InterPro" id="IPR024079">
    <property type="entry name" value="MetalloPept_cat_dom_sf"/>
</dbReference>
<dbReference type="Gene3D" id="3.40.390.10">
    <property type="entry name" value="Collagenase (Catalytic Domain)"/>
    <property type="match status" value="1"/>
</dbReference>
<dbReference type="EMBL" id="BMEC01000002">
    <property type="protein sequence ID" value="GGC25839.1"/>
    <property type="molecule type" value="Genomic_DNA"/>
</dbReference>
<dbReference type="Proteomes" id="UP000636010">
    <property type="component" value="Unassembled WGS sequence"/>
</dbReference>
<reference evidence="8" key="1">
    <citation type="journal article" date="2019" name="Int. J. Syst. Evol. Microbiol.">
        <title>The Global Catalogue of Microorganisms (GCM) 10K type strain sequencing project: providing services to taxonomists for standard genome sequencing and annotation.</title>
        <authorList>
            <consortium name="The Broad Institute Genomics Platform"/>
            <consortium name="The Broad Institute Genome Sequencing Center for Infectious Disease"/>
            <person name="Wu L."/>
            <person name="Ma J."/>
        </authorList>
    </citation>
    <scope>NUCLEOTIDE SEQUENCE [LARGE SCALE GENOMIC DNA]</scope>
    <source>
        <strain evidence="8">CGMCC 1.10832</strain>
    </source>
</reference>
<sequence>MCVRCISSILNSIHIEAAKLVWIKLSFVIYILLLSSCSKEISIINESDAFAICNANLSSCAQSPQAAYCLFGYKWGADQNFDQSGINAVGPQTSGGTITFSFQEKNGTINTHRQINVPSESWKEILSCAQKEIRKAILEWQEVADITFQELPQNSNSDIQFYTAAIFQSAVAFPNFTDTSCKTLSGDVIFNANSKEKSCNAFYINALHEIGHVLGLGHVNSSNIMAPDESKFDLPGLQKGDISGIQQIYGKN</sequence>
<gene>
    <name evidence="7" type="ORF">GCM10011506_09020</name>
</gene>
<evidence type="ECO:0000256" key="3">
    <source>
        <dbReference type="ARBA" id="ARBA00022801"/>
    </source>
</evidence>
<dbReference type="PRINTS" id="PR00138">
    <property type="entry name" value="MATRIXIN"/>
</dbReference>
<dbReference type="InterPro" id="IPR021190">
    <property type="entry name" value="Pept_M10A"/>
</dbReference>
<dbReference type="PANTHER" id="PTHR10201">
    <property type="entry name" value="MATRIX METALLOPROTEINASE"/>
    <property type="match status" value="1"/>
</dbReference>
<proteinExistence type="predicted"/>
<keyword evidence="3" id="KW-0378">Hydrolase</keyword>
<dbReference type="InterPro" id="IPR006026">
    <property type="entry name" value="Peptidase_Metallo"/>
</dbReference>
<keyword evidence="4" id="KW-0862">Zinc</keyword>
<comment type="caution">
    <text evidence="7">The sequence shown here is derived from an EMBL/GenBank/DDBJ whole genome shotgun (WGS) entry which is preliminary data.</text>
</comment>
<evidence type="ECO:0000256" key="2">
    <source>
        <dbReference type="ARBA" id="ARBA00022723"/>
    </source>
</evidence>
<organism evidence="7 8">
    <name type="scientific">Marivirga lumbricoides</name>
    <dbReference type="NCBI Taxonomy" id="1046115"/>
    <lineage>
        <taxon>Bacteria</taxon>
        <taxon>Pseudomonadati</taxon>
        <taxon>Bacteroidota</taxon>
        <taxon>Cytophagia</taxon>
        <taxon>Cytophagales</taxon>
        <taxon>Marivirgaceae</taxon>
        <taxon>Marivirga</taxon>
    </lineage>
</organism>
<protein>
    <recommendedName>
        <fullName evidence="6">Peptidase metallopeptidase domain-containing protein</fullName>
    </recommendedName>
</protein>
<name>A0ABQ1LJV1_9BACT</name>
<dbReference type="InterPro" id="IPR001818">
    <property type="entry name" value="Pept_M10_metallopeptidase"/>
</dbReference>
<keyword evidence="2" id="KW-0479">Metal-binding</keyword>
<dbReference type="PANTHER" id="PTHR10201:SF323">
    <property type="entry name" value="MATRIX METALLOPROTEINASE-21"/>
    <property type="match status" value="1"/>
</dbReference>
<feature type="domain" description="Peptidase metallopeptidase" evidence="6">
    <location>
        <begin position="108"/>
        <end position="251"/>
    </location>
</feature>
<evidence type="ECO:0000313" key="7">
    <source>
        <dbReference type="EMBL" id="GGC25839.1"/>
    </source>
</evidence>
<evidence type="ECO:0000313" key="8">
    <source>
        <dbReference type="Proteomes" id="UP000636010"/>
    </source>
</evidence>
<keyword evidence="8" id="KW-1185">Reference proteome</keyword>
<dbReference type="Pfam" id="PF00413">
    <property type="entry name" value="Peptidase_M10"/>
    <property type="match status" value="1"/>
</dbReference>
<dbReference type="SMART" id="SM00235">
    <property type="entry name" value="ZnMc"/>
    <property type="match status" value="1"/>
</dbReference>
<evidence type="ECO:0000256" key="5">
    <source>
        <dbReference type="ARBA" id="ARBA00023049"/>
    </source>
</evidence>
<dbReference type="SUPFAM" id="SSF55486">
    <property type="entry name" value="Metalloproteases ('zincins'), catalytic domain"/>
    <property type="match status" value="1"/>
</dbReference>
<accession>A0ABQ1LJV1</accession>
<evidence type="ECO:0000256" key="4">
    <source>
        <dbReference type="ARBA" id="ARBA00022833"/>
    </source>
</evidence>
<keyword evidence="5" id="KW-0482">Metalloprotease</keyword>